<feature type="transmembrane region" description="Helical" evidence="2">
    <location>
        <begin position="24"/>
        <end position="47"/>
    </location>
</feature>
<comment type="similarity">
    <text evidence="1">Belongs to the glycosyl hydrolase 73 family.</text>
</comment>
<evidence type="ECO:0000259" key="4">
    <source>
        <dbReference type="Pfam" id="PF01832"/>
    </source>
</evidence>
<dbReference type="Gene3D" id="2.70.70.10">
    <property type="entry name" value="Glucose Permease (Domain IIA)"/>
    <property type="match status" value="1"/>
</dbReference>
<feature type="domain" description="Mannosyl-glycoprotein endo-beta-N-acetylglucosamidase-like" evidence="4">
    <location>
        <begin position="97"/>
        <end position="204"/>
    </location>
</feature>
<dbReference type="GO" id="GO:0004222">
    <property type="term" value="F:metalloendopeptidase activity"/>
    <property type="evidence" value="ECO:0007669"/>
    <property type="project" value="TreeGrafter"/>
</dbReference>
<dbReference type="GO" id="GO:0004040">
    <property type="term" value="F:amidase activity"/>
    <property type="evidence" value="ECO:0007669"/>
    <property type="project" value="InterPro"/>
</dbReference>
<dbReference type="SUPFAM" id="SSF51261">
    <property type="entry name" value="Duplicated hybrid motif"/>
    <property type="match status" value="1"/>
</dbReference>
<evidence type="ECO:0000256" key="2">
    <source>
        <dbReference type="SAM" id="Phobius"/>
    </source>
</evidence>
<proteinExistence type="inferred from homology"/>
<dbReference type="InterPro" id="IPR050570">
    <property type="entry name" value="Cell_wall_metabolism_enzyme"/>
</dbReference>
<keyword evidence="2" id="KW-0812">Transmembrane</keyword>
<keyword evidence="2" id="KW-0472">Membrane</keyword>
<dbReference type="InterPro" id="IPR023346">
    <property type="entry name" value="Lysozyme-like_dom_sf"/>
</dbReference>
<comment type="caution">
    <text evidence="5">The sequence shown here is derived from an EMBL/GenBank/DDBJ whole genome shotgun (WGS) entry which is preliminary data.</text>
</comment>
<evidence type="ECO:0000313" key="5">
    <source>
        <dbReference type="EMBL" id="KRM25156.1"/>
    </source>
</evidence>
<feature type="domain" description="M23ase beta-sheet core" evidence="3">
    <location>
        <begin position="255"/>
        <end position="341"/>
    </location>
</feature>
<gene>
    <name evidence="5" type="ORF">FC91_GL001094</name>
</gene>
<keyword evidence="5" id="KW-0378">Hydrolase</keyword>
<dbReference type="Gene3D" id="1.10.530.10">
    <property type="match status" value="1"/>
</dbReference>
<dbReference type="PANTHER" id="PTHR21666:SF270">
    <property type="entry name" value="MUREIN HYDROLASE ACTIVATOR ENVC"/>
    <property type="match status" value="1"/>
</dbReference>
<organism evidence="5 6">
    <name type="scientific">Schleiferilactobacillus harbinensis DSM 16991</name>
    <dbReference type="NCBI Taxonomy" id="1122147"/>
    <lineage>
        <taxon>Bacteria</taxon>
        <taxon>Bacillati</taxon>
        <taxon>Bacillota</taxon>
        <taxon>Bacilli</taxon>
        <taxon>Lactobacillales</taxon>
        <taxon>Lactobacillaceae</taxon>
        <taxon>Schleiferilactobacillus</taxon>
    </lineage>
</organism>
<dbReference type="RefSeq" id="WP_051225420.1">
    <property type="nucleotide sequence ID" value="NZ_AUEH01000046.1"/>
</dbReference>
<dbReference type="AlphaFoldDB" id="A0A0R1X9M1"/>
<dbReference type="Proteomes" id="UP000050949">
    <property type="component" value="Unassembled WGS sequence"/>
</dbReference>
<name>A0A0R1X9M1_9LACO</name>
<protein>
    <submittedName>
        <fullName evidence="5">Cell wall-associated hydrolase</fullName>
    </submittedName>
</protein>
<dbReference type="Pfam" id="PF01551">
    <property type="entry name" value="Peptidase_M23"/>
    <property type="match status" value="1"/>
</dbReference>
<dbReference type="InterPro" id="IPR002901">
    <property type="entry name" value="MGlyc_endo_b_GlcNAc-like_dom"/>
</dbReference>
<dbReference type="EMBL" id="AZFW01000126">
    <property type="protein sequence ID" value="KRM25156.1"/>
    <property type="molecule type" value="Genomic_DNA"/>
</dbReference>
<sequence>MEESDNPLIKLLKAQRRLRWIRRLFSLGGLLVIVTFLGLFIGGIAILGTLGGSGQQTADTAADGDSDLTSTGVNAEVFHATWVHYYTGSVMENKEKAVIAIAKKYGVSPALMAAIIGIESGWGKSAAIRNKNNPSGQMRGNEILAFPTLNDGIEATGQTLNALVVREGLVTVETLGARYAPVGASNDGGGLNVNWVSSVKKMMQEFGGTSGLTASGGSGAKPNSKGWVYPLQPYQVTSPFMMGRQSPTRPGKYENHYGIDLVGSLRINAAKDGTVVLSEMRGDYGLIVILKHSDGWYSSYQHLLSSKVKVGQKLKAGQQLGIMGQTGDSYGAHLHFMIMRNYLFSSNPGYIDPATVIDFK</sequence>
<dbReference type="InterPro" id="IPR011055">
    <property type="entry name" value="Dup_hybrid_motif"/>
</dbReference>
<dbReference type="eggNOG" id="COG0739">
    <property type="taxonomic scope" value="Bacteria"/>
</dbReference>
<dbReference type="SUPFAM" id="SSF53955">
    <property type="entry name" value="Lysozyme-like"/>
    <property type="match status" value="1"/>
</dbReference>
<dbReference type="CDD" id="cd12797">
    <property type="entry name" value="M23_peptidase"/>
    <property type="match status" value="1"/>
</dbReference>
<evidence type="ECO:0000259" key="3">
    <source>
        <dbReference type="Pfam" id="PF01551"/>
    </source>
</evidence>
<evidence type="ECO:0000256" key="1">
    <source>
        <dbReference type="ARBA" id="ARBA00010266"/>
    </source>
</evidence>
<dbReference type="InterPro" id="IPR016047">
    <property type="entry name" value="M23ase_b-sheet_dom"/>
</dbReference>
<dbReference type="PATRIC" id="fig|1122147.4.peg.1133"/>
<dbReference type="Pfam" id="PF01832">
    <property type="entry name" value="Glucosaminidase"/>
    <property type="match status" value="1"/>
</dbReference>
<accession>A0A0R1X9M1</accession>
<dbReference type="PANTHER" id="PTHR21666">
    <property type="entry name" value="PEPTIDASE-RELATED"/>
    <property type="match status" value="1"/>
</dbReference>
<evidence type="ECO:0000313" key="6">
    <source>
        <dbReference type="Proteomes" id="UP000050949"/>
    </source>
</evidence>
<dbReference type="OrthoDB" id="1654978at2"/>
<keyword evidence="2" id="KW-1133">Transmembrane helix</keyword>
<reference evidence="5 6" key="1">
    <citation type="journal article" date="2015" name="Genome Announc.">
        <title>Expanding the biotechnology potential of lactobacilli through comparative genomics of 213 strains and associated genera.</title>
        <authorList>
            <person name="Sun Z."/>
            <person name="Harris H.M."/>
            <person name="McCann A."/>
            <person name="Guo C."/>
            <person name="Argimon S."/>
            <person name="Zhang W."/>
            <person name="Yang X."/>
            <person name="Jeffery I.B."/>
            <person name="Cooney J.C."/>
            <person name="Kagawa T.F."/>
            <person name="Liu W."/>
            <person name="Song Y."/>
            <person name="Salvetti E."/>
            <person name="Wrobel A."/>
            <person name="Rasinkangas P."/>
            <person name="Parkhill J."/>
            <person name="Rea M.C."/>
            <person name="O'Sullivan O."/>
            <person name="Ritari J."/>
            <person name="Douillard F.P."/>
            <person name="Paul Ross R."/>
            <person name="Yang R."/>
            <person name="Briner A.E."/>
            <person name="Felis G.E."/>
            <person name="de Vos W.M."/>
            <person name="Barrangou R."/>
            <person name="Klaenhammer T.R."/>
            <person name="Caufield P.W."/>
            <person name="Cui Y."/>
            <person name="Zhang H."/>
            <person name="O'Toole P.W."/>
        </authorList>
    </citation>
    <scope>NUCLEOTIDE SEQUENCE [LARGE SCALE GENOMIC DNA]</scope>
    <source>
        <strain evidence="5 6">DSM 16991</strain>
    </source>
</reference>